<evidence type="ECO:0000313" key="12">
    <source>
        <dbReference type="Proteomes" id="UP001595379"/>
    </source>
</evidence>
<feature type="transmembrane region" description="Helical" evidence="10">
    <location>
        <begin position="362"/>
        <end position="382"/>
    </location>
</feature>
<evidence type="ECO:0000256" key="1">
    <source>
        <dbReference type="ARBA" id="ARBA00004141"/>
    </source>
</evidence>
<keyword evidence="7" id="KW-0869">Chloride channel</keyword>
<dbReference type="CDD" id="cd00400">
    <property type="entry name" value="Voltage_gated_ClC"/>
    <property type="match status" value="1"/>
</dbReference>
<feature type="transmembrane region" description="Helical" evidence="10">
    <location>
        <begin position="388"/>
        <end position="415"/>
    </location>
</feature>
<dbReference type="Pfam" id="PF00654">
    <property type="entry name" value="Voltage_CLC"/>
    <property type="match status" value="1"/>
</dbReference>
<keyword evidence="12" id="KW-1185">Reference proteome</keyword>
<dbReference type="InterPro" id="IPR001807">
    <property type="entry name" value="ClC"/>
</dbReference>
<keyword evidence="4 10" id="KW-1133">Transmembrane helix</keyword>
<evidence type="ECO:0000256" key="6">
    <source>
        <dbReference type="ARBA" id="ARBA00023136"/>
    </source>
</evidence>
<gene>
    <name evidence="11" type="ORF">ACFOOR_12895</name>
</gene>
<feature type="transmembrane region" description="Helical" evidence="10">
    <location>
        <begin position="331"/>
        <end position="350"/>
    </location>
</feature>
<evidence type="ECO:0000256" key="7">
    <source>
        <dbReference type="ARBA" id="ARBA00023173"/>
    </source>
</evidence>
<evidence type="ECO:0000256" key="4">
    <source>
        <dbReference type="ARBA" id="ARBA00022989"/>
    </source>
</evidence>
<dbReference type="Gene3D" id="1.10.3080.10">
    <property type="entry name" value="Clc chloride channel"/>
    <property type="match status" value="1"/>
</dbReference>
<keyword evidence="3 10" id="KW-0812">Transmembrane</keyword>
<sequence length="553" mass="56431">MRARAAARAAVMGSRRSWGWLREQWRQGRSPAMWLLGLLTGIVSGYAALGFILAIHGVSLAVFGANHDALASGVDALPGWRIFAGPVIGGLVVAGLLFLGQRYNWLTETRAHAVADVVEARAVRSGRVVLKTGLLSAVISAISLGSGGSAGREGPAVHLGGALASFGAQSLGIPARAVRTLLACGAAAAVAASFNAPIAGALFAFEVVLGHYALRSIAPVAIASVAGAVVSRIHLGATPAFTVPAMGAASAWDLPGVFLLSLAAAGLAIAFVQSSVHAPRLVAQQAEKWRIPLWALPPIGGIGIGLLALPMPEILGVGYEATSNALGGQYAVLFLLGLIVMKLVATGVTLGFRFGGGVFSPALYLGAMLGAAFGAVIGLATGGETAGVPFYAVVGMGAVAGAALGAPLSTTLIVFELTANYEASVAVLVAVSIATVLTQAATGGSIFQKQILRHGYDLSRGQSRVLLQTIRVRDIMAPFEGDAADMDTASGAPSLYDDDYLGRAIGLMSAESLDGAPVRSREGDQPVVGWLSRADAHAAYARALAETHEEEHL</sequence>
<keyword evidence="5" id="KW-0406">Ion transport</keyword>
<evidence type="ECO:0000256" key="8">
    <source>
        <dbReference type="ARBA" id="ARBA00023214"/>
    </source>
</evidence>
<dbReference type="PANTHER" id="PTHR43427:SF6">
    <property type="entry name" value="CHLORIDE CHANNEL PROTEIN CLC-E"/>
    <property type="match status" value="1"/>
</dbReference>
<dbReference type="SUPFAM" id="SSF81340">
    <property type="entry name" value="Clc chloride channel"/>
    <property type="match status" value="1"/>
</dbReference>
<feature type="transmembrane region" description="Helical" evidence="10">
    <location>
        <begin position="32"/>
        <end position="62"/>
    </location>
</feature>
<keyword evidence="6 10" id="KW-0472">Membrane</keyword>
<accession>A0ABV7A020</accession>
<evidence type="ECO:0000256" key="2">
    <source>
        <dbReference type="ARBA" id="ARBA00022448"/>
    </source>
</evidence>
<dbReference type="InterPro" id="IPR050368">
    <property type="entry name" value="ClC-type_chloride_channel"/>
</dbReference>
<organism evidence="11 12">
    <name type="scientific">Hyphobacterium vulgare</name>
    <dbReference type="NCBI Taxonomy" id="1736751"/>
    <lineage>
        <taxon>Bacteria</taxon>
        <taxon>Pseudomonadati</taxon>
        <taxon>Pseudomonadota</taxon>
        <taxon>Alphaproteobacteria</taxon>
        <taxon>Maricaulales</taxon>
        <taxon>Maricaulaceae</taxon>
        <taxon>Hyphobacterium</taxon>
    </lineage>
</organism>
<keyword evidence="2" id="KW-0813">Transport</keyword>
<dbReference type="InterPro" id="IPR014743">
    <property type="entry name" value="Cl-channel_core"/>
</dbReference>
<dbReference type="PANTHER" id="PTHR43427">
    <property type="entry name" value="CHLORIDE CHANNEL PROTEIN CLC-E"/>
    <property type="match status" value="1"/>
</dbReference>
<feature type="transmembrane region" description="Helical" evidence="10">
    <location>
        <begin position="212"/>
        <end position="234"/>
    </location>
</feature>
<reference evidence="12" key="1">
    <citation type="journal article" date="2019" name="Int. J. Syst. Evol. Microbiol.">
        <title>The Global Catalogue of Microorganisms (GCM) 10K type strain sequencing project: providing services to taxonomists for standard genome sequencing and annotation.</title>
        <authorList>
            <consortium name="The Broad Institute Genomics Platform"/>
            <consortium name="The Broad Institute Genome Sequencing Center for Infectious Disease"/>
            <person name="Wu L."/>
            <person name="Ma J."/>
        </authorList>
    </citation>
    <scope>NUCLEOTIDE SEQUENCE [LARGE SCALE GENOMIC DNA]</scope>
    <source>
        <strain evidence="12">KCTC 52487</strain>
    </source>
</reference>
<feature type="transmembrane region" description="Helical" evidence="10">
    <location>
        <begin position="82"/>
        <end position="100"/>
    </location>
</feature>
<dbReference type="PRINTS" id="PR00762">
    <property type="entry name" value="CLCHANNEL"/>
</dbReference>
<dbReference type="RefSeq" id="WP_343162996.1">
    <property type="nucleotide sequence ID" value="NZ_JBHRSV010000028.1"/>
</dbReference>
<feature type="transmembrane region" description="Helical" evidence="10">
    <location>
        <begin position="427"/>
        <end position="447"/>
    </location>
</feature>
<name>A0ABV7A020_9PROT</name>
<evidence type="ECO:0000256" key="9">
    <source>
        <dbReference type="ARBA" id="ARBA00023303"/>
    </source>
</evidence>
<comment type="subcellular location">
    <subcellularLocation>
        <location evidence="1">Membrane</location>
        <topology evidence="1">Multi-pass membrane protein</topology>
    </subcellularLocation>
</comment>
<feature type="transmembrane region" description="Helical" evidence="10">
    <location>
        <begin position="254"/>
        <end position="272"/>
    </location>
</feature>
<comment type="caution">
    <text evidence="11">The sequence shown here is derived from an EMBL/GenBank/DDBJ whole genome shotgun (WGS) entry which is preliminary data.</text>
</comment>
<feature type="transmembrane region" description="Helical" evidence="10">
    <location>
        <begin position="128"/>
        <end position="146"/>
    </location>
</feature>
<proteinExistence type="predicted"/>
<protein>
    <submittedName>
        <fullName evidence="11">Chloride channel protein</fullName>
    </submittedName>
</protein>
<dbReference type="Proteomes" id="UP001595379">
    <property type="component" value="Unassembled WGS sequence"/>
</dbReference>
<evidence type="ECO:0000256" key="3">
    <source>
        <dbReference type="ARBA" id="ARBA00022692"/>
    </source>
</evidence>
<evidence type="ECO:0000256" key="5">
    <source>
        <dbReference type="ARBA" id="ARBA00023065"/>
    </source>
</evidence>
<keyword evidence="8" id="KW-0868">Chloride</keyword>
<dbReference type="EMBL" id="JBHRSV010000028">
    <property type="protein sequence ID" value="MFC2927007.1"/>
    <property type="molecule type" value="Genomic_DNA"/>
</dbReference>
<evidence type="ECO:0000313" key="11">
    <source>
        <dbReference type="EMBL" id="MFC2927007.1"/>
    </source>
</evidence>
<feature type="transmembrane region" description="Helical" evidence="10">
    <location>
        <begin position="180"/>
        <end position="205"/>
    </location>
</feature>
<evidence type="ECO:0000256" key="10">
    <source>
        <dbReference type="SAM" id="Phobius"/>
    </source>
</evidence>
<feature type="transmembrane region" description="Helical" evidence="10">
    <location>
        <begin position="293"/>
        <end position="311"/>
    </location>
</feature>
<keyword evidence="9" id="KW-0407">Ion channel</keyword>